<keyword evidence="1" id="KW-0732">Signal</keyword>
<gene>
    <name evidence="2" type="ORF">ACFQ03_11930</name>
</gene>
<feature type="chain" id="PRO_5045693465" description="Lipoprotein" evidence="1">
    <location>
        <begin position="28"/>
        <end position="316"/>
    </location>
</feature>
<organism evidence="2 3">
    <name type="scientific">Paenibacillus residui</name>
    <dbReference type="NCBI Taxonomy" id="629724"/>
    <lineage>
        <taxon>Bacteria</taxon>
        <taxon>Bacillati</taxon>
        <taxon>Bacillota</taxon>
        <taxon>Bacilli</taxon>
        <taxon>Bacillales</taxon>
        <taxon>Paenibacillaceae</taxon>
        <taxon>Paenibacillus</taxon>
    </lineage>
</organism>
<dbReference type="PROSITE" id="PS51257">
    <property type="entry name" value="PROKAR_LIPOPROTEIN"/>
    <property type="match status" value="1"/>
</dbReference>
<feature type="signal peptide" evidence="1">
    <location>
        <begin position="1"/>
        <end position="27"/>
    </location>
</feature>
<evidence type="ECO:0000313" key="3">
    <source>
        <dbReference type="Proteomes" id="UP001597120"/>
    </source>
</evidence>
<dbReference type="Proteomes" id="UP001597120">
    <property type="component" value="Unassembled WGS sequence"/>
</dbReference>
<evidence type="ECO:0000313" key="2">
    <source>
        <dbReference type="EMBL" id="MFD0869862.1"/>
    </source>
</evidence>
<name>A0ABW3D8Q1_9BACL</name>
<evidence type="ECO:0000256" key="1">
    <source>
        <dbReference type="SAM" id="SignalP"/>
    </source>
</evidence>
<accession>A0ABW3D8Q1</accession>
<sequence>MRLTKWIPFAALLSLLLVLSGCGASNAKWKEQVISALEKQKEINSYSFAGEARIKWGEPEDSGQSSPVSQSLAQLVTNGKWSWSGIASVNPLRLESELELASADSSAVMTLPLILNENHIYVNIPLINPKDEYFSLDLDALSEMSGGTGKLSPERLHNVMNIASQLSTRLFAALDEKWFAKADQPNANGHTVIEVNITEDNSQAITEALKEQWPLIIDDMKENGLLAEEQAAVWKQAAGEIKLGLGKLSVAVDNGGFIRELTIHTELGMGQEDPVRLIHVRQAYDRINEAPVFTKEIPEKTRPLTEVLKLMMNSSK</sequence>
<protein>
    <recommendedName>
        <fullName evidence="4">Lipoprotein</fullName>
    </recommendedName>
</protein>
<dbReference type="EMBL" id="JBHTIU010000037">
    <property type="protein sequence ID" value="MFD0869862.1"/>
    <property type="molecule type" value="Genomic_DNA"/>
</dbReference>
<comment type="caution">
    <text evidence="2">The sequence shown here is derived from an EMBL/GenBank/DDBJ whole genome shotgun (WGS) entry which is preliminary data.</text>
</comment>
<dbReference type="RefSeq" id="WP_379288313.1">
    <property type="nucleotide sequence ID" value="NZ_JBHTIU010000037.1"/>
</dbReference>
<keyword evidence="3" id="KW-1185">Reference proteome</keyword>
<proteinExistence type="predicted"/>
<evidence type="ECO:0008006" key="4">
    <source>
        <dbReference type="Google" id="ProtNLM"/>
    </source>
</evidence>
<reference evidence="3" key="1">
    <citation type="journal article" date="2019" name="Int. J. Syst. Evol. Microbiol.">
        <title>The Global Catalogue of Microorganisms (GCM) 10K type strain sequencing project: providing services to taxonomists for standard genome sequencing and annotation.</title>
        <authorList>
            <consortium name="The Broad Institute Genomics Platform"/>
            <consortium name="The Broad Institute Genome Sequencing Center for Infectious Disease"/>
            <person name="Wu L."/>
            <person name="Ma J."/>
        </authorList>
    </citation>
    <scope>NUCLEOTIDE SEQUENCE [LARGE SCALE GENOMIC DNA]</scope>
    <source>
        <strain evidence="3">CCUG 57263</strain>
    </source>
</reference>